<dbReference type="EMBL" id="CP049863">
    <property type="protein sequence ID" value="QIK63241.1"/>
    <property type="molecule type" value="Genomic_DNA"/>
</dbReference>
<sequence>MDYFSSPQFLQHRQRLAEQVDALPVAESVPGWSYRALTVGNAEYLGFTHTSDILLLVSSDEKSLIDTRDGSILARRPVEEGDIDESSLTCRGFDVLEGHRVQVAGLAGGGLPTGTPRGESVEMAWPSWPAGHLVFNPPWQRYLVPQHSQGCTIVLRGFIRQFGFSWSGNTLVALDEDLHIWTRNTED</sequence>
<evidence type="ECO:0000313" key="2">
    <source>
        <dbReference type="Proteomes" id="UP000502677"/>
    </source>
</evidence>
<reference evidence="1 2" key="1">
    <citation type="submission" date="2020-03" db="EMBL/GenBank/DDBJ databases">
        <title>Leucobacter sp. nov., isolated from beetles.</title>
        <authorList>
            <person name="Hyun D.-W."/>
            <person name="Bae J.-W."/>
        </authorList>
    </citation>
    <scope>NUCLEOTIDE SEQUENCE [LARGE SCALE GENOMIC DNA]</scope>
    <source>
        <strain evidence="1 2">HDW9C</strain>
    </source>
</reference>
<protein>
    <submittedName>
        <fullName evidence="1">Uncharacterized protein</fullName>
    </submittedName>
</protein>
<keyword evidence="2" id="KW-1185">Reference proteome</keyword>
<proteinExistence type="predicted"/>
<accession>A0A6G7XFU4</accession>
<dbReference type="KEGG" id="lvi:G7068_08550"/>
<dbReference type="RefSeq" id="WP_166291128.1">
    <property type="nucleotide sequence ID" value="NZ_CP049863.1"/>
</dbReference>
<gene>
    <name evidence="1" type="ORF">G7068_08550</name>
</gene>
<dbReference type="Proteomes" id="UP000502677">
    <property type="component" value="Chromosome"/>
</dbReference>
<dbReference type="AlphaFoldDB" id="A0A6G7XFU4"/>
<evidence type="ECO:0000313" key="1">
    <source>
        <dbReference type="EMBL" id="QIK63241.1"/>
    </source>
</evidence>
<name>A0A6G7XFU4_9MICO</name>
<organism evidence="1 2">
    <name type="scientific">Leucobacter viscericola</name>
    <dbReference type="NCBI Taxonomy" id="2714935"/>
    <lineage>
        <taxon>Bacteria</taxon>
        <taxon>Bacillati</taxon>
        <taxon>Actinomycetota</taxon>
        <taxon>Actinomycetes</taxon>
        <taxon>Micrococcales</taxon>
        <taxon>Microbacteriaceae</taxon>
        <taxon>Leucobacter</taxon>
    </lineage>
</organism>